<feature type="transmembrane region" description="Helical" evidence="2">
    <location>
        <begin position="162"/>
        <end position="180"/>
    </location>
</feature>
<accession>A0A9P5T8Y0</accession>
<dbReference type="OrthoDB" id="3364886at2759"/>
<reference evidence="3" key="1">
    <citation type="submission" date="2019-10" db="EMBL/GenBank/DDBJ databases">
        <authorList>
            <consortium name="DOE Joint Genome Institute"/>
            <person name="Kuo A."/>
            <person name="Miyauchi S."/>
            <person name="Kiss E."/>
            <person name="Drula E."/>
            <person name="Kohler A."/>
            <person name="Sanchez-Garcia M."/>
            <person name="Andreopoulos B."/>
            <person name="Barry K.W."/>
            <person name="Bonito G."/>
            <person name="Buee M."/>
            <person name="Carver A."/>
            <person name="Chen C."/>
            <person name="Cichocki N."/>
            <person name="Clum A."/>
            <person name="Culley D."/>
            <person name="Crous P.W."/>
            <person name="Fauchery L."/>
            <person name="Girlanda M."/>
            <person name="Hayes R."/>
            <person name="Keri Z."/>
            <person name="LaButti K."/>
            <person name="Lipzen A."/>
            <person name="Lombard V."/>
            <person name="Magnuson J."/>
            <person name="Maillard F."/>
            <person name="Morin E."/>
            <person name="Murat C."/>
            <person name="Nolan M."/>
            <person name="Ohm R."/>
            <person name="Pangilinan J."/>
            <person name="Pereira M."/>
            <person name="Perotto S."/>
            <person name="Peter M."/>
            <person name="Riley R."/>
            <person name="Sitrit Y."/>
            <person name="Stielow B."/>
            <person name="Szollosi G."/>
            <person name="Zifcakova L."/>
            <person name="Stursova M."/>
            <person name="Spatafora J.W."/>
            <person name="Tedersoo L."/>
            <person name="Vaario L.-M."/>
            <person name="Yamada A."/>
            <person name="Yan M."/>
            <person name="Wang P."/>
            <person name="Xu J."/>
            <person name="Bruns T."/>
            <person name="Baldrian P."/>
            <person name="Vilgalys R."/>
            <person name="Henrissat B."/>
            <person name="Grigoriev I.V."/>
            <person name="Hibbett D."/>
            <person name="Nagy L.G."/>
            <person name="Martin F.M."/>
        </authorList>
    </citation>
    <scope>NUCLEOTIDE SEQUENCE</scope>
    <source>
        <strain evidence="3">Prilba</strain>
    </source>
</reference>
<comment type="caution">
    <text evidence="3">The sequence shown here is derived from an EMBL/GenBank/DDBJ whole genome shotgun (WGS) entry which is preliminary data.</text>
</comment>
<feature type="transmembrane region" description="Helical" evidence="2">
    <location>
        <begin position="20"/>
        <end position="43"/>
    </location>
</feature>
<feature type="compositionally biased region" description="Polar residues" evidence="1">
    <location>
        <begin position="523"/>
        <end position="538"/>
    </location>
</feature>
<keyword evidence="4" id="KW-1185">Reference proteome</keyword>
<evidence type="ECO:0000313" key="4">
    <source>
        <dbReference type="Proteomes" id="UP000759537"/>
    </source>
</evidence>
<protein>
    <recommendedName>
        <fullName evidence="5">DUF4203 domain-containing protein</fullName>
    </recommendedName>
</protein>
<dbReference type="EMBL" id="WHVB01000010">
    <property type="protein sequence ID" value="KAF8479333.1"/>
    <property type="molecule type" value="Genomic_DNA"/>
</dbReference>
<feature type="compositionally biased region" description="Low complexity" evidence="1">
    <location>
        <begin position="410"/>
        <end position="428"/>
    </location>
</feature>
<dbReference type="Proteomes" id="UP000759537">
    <property type="component" value="Unassembled WGS sequence"/>
</dbReference>
<gene>
    <name evidence="3" type="ORF">DFH94DRAFT_749153</name>
</gene>
<reference evidence="3" key="2">
    <citation type="journal article" date="2020" name="Nat. Commun.">
        <title>Large-scale genome sequencing of mycorrhizal fungi provides insights into the early evolution of symbiotic traits.</title>
        <authorList>
            <person name="Miyauchi S."/>
            <person name="Kiss E."/>
            <person name="Kuo A."/>
            <person name="Drula E."/>
            <person name="Kohler A."/>
            <person name="Sanchez-Garcia M."/>
            <person name="Morin E."/>
            <person name="Andreopoulos B."/>
            <person name="Barry K.W."/>
            <person name="Bonito G."/>
            <person name="Buee M."/>
            <person name="Carver A."/>
            <person name="Chen C."/>
            <person name="Cichocki N."/>
            <person name="Clum A."/>
            <person name="Culley D."/>
            <person name="Crous P.W."/>
            <person name="Fauchery L."/>
            <person name="Girlanda M."/>
            <person name="Hayes R.D."/>
            <person name="Keri Z."/>
            <person name="LaButti K."/>
            <person name="Lipzen A."/>
            <person name="Lombard V."/>
            <person name="Magnuson J."/>
            <person name="Maillard F."/>
            <person name="Murat C."/>
            <person name="Nolan M."/>
            <person name="Ohm R.A."/>
            <person name="Pangilinan J."/>
            <person name="Pereira M.F."/>
            <person name="Perotto S."/>
            <person name="Peter M."/>
            <person name="Pfister S."/>
            <person name="Riley R."/>
            <person name="Sitrit Y."/>
            <person name="Stielow J.B."/>
            <person name="Szollosi G."/>
            <person name="Zifcakova L."/>
            <person name="Stursova M."/>
            <person name="Spatafora J.W."/>
            <person name="Tedersoo L."/>
            <person name="Vaario L.M."/>
            <person name="Yamada A."/>
            <person name="Yan M."/>
            <person name="Wang P."/>
            <person name="Xu J."/>
            <person name="Bruns T."/>
            <person name="Baldrian P."/>
            <person name="Vilgalys R."/>
            <person name="Dunand C."/>
            <person name="Henrissat B."/>
            <person name="Grigoriev I.V."/>
            <person name="Hibbett D."/>
            <person name="Nagy L.G."/>
            <person name="Martin F.M."/>
        </authorList>
    </citation>
    <scope>NUCLEOTIDE SEQUENCE</scope>
    <source>
        <strain evidence="3">Prilba</strain>
    </source>
</reference>
<feature type="transmembrane region" description="Helical" evidence="2">
    <location>
        <begin position="137"/>
        <end position="156"/>
    </location>
</feature>
<feature type="region of interest" description="Disordered" evidence="1">
    <location>
        <begin position="388"/>
        <end position="436"/>
    </location>
</feature>
<evidence type="ECO:0000256" key="2">
    <source>
        <dbReference type="SAM" id="Phobius"/>
    </source>
</evidence>
<evidence type="ECO:0000313" key="3">
    <source>
        <dbReference type="EMBL" id="KAF8479333.1"/>
    </source>
</evidence>
<keyword evidence="2" id="KW-1133">Transmembrane helix</keyword>
<feature type="transmembrane region" description="Helical" evidence="2">
    <location>
        <begin position="73"/>
        <end position="101"/>
    </location>
</feature>
<feature type="region of interest" description="Disordered" evidence="1">
    <location>
        <begin position="523"/>
        <end position="547"/>
    </location>
</feature>
<keyword evidence="2" id="KW-0812">Transmembrane</keyword>
<name>A0A9P5T8Y0_9AGAM</name>
<sequence>MATPTTSTELTDLLPSTPYRLVYALPLLALSTLLAFAGAFLTLDRTRSFRPRRDPLDVPGSFSLTKRPRRVRLYLQGGLGGLAMGYSFGLHLTTFLALVVPNETTSAPLSPKSFLAVWVLTSIPFAIFSGLFEYAALALTGITGGTSLALALSVSIHPNLLTRRIFLALLVSIFLILTLVPFSRTQRNSIRLAASASGTFGLVMSISLLSHVQPWSNVWERLWINDGDGWGSGAERALSAGYWLILIAGCLTDWTLKRFCGGNPDEEWDTYLTEYATSLPISRDRAGIFRPLSNSFWDRLFPWMRRSKPPVVSDYLFPPDDKYTAPSHLSFHHRQNSEQPAIQPVLTLDNYTYLPRKQIQDPLARLRGLKNAGGNGYRKREAVKFGAVNPDDLSSDDEDDPLSTPPPLPRRTSTLSSVTLTNGSNTGSWGISPMKGDQERVASARRIVFRGKDNDAPEYSDYEEDVTNAQTQTGEYRDSPGWKPPFLARHDSNTANTEPPIGAVPMPMTPSLIRAVDRIAAAQAQSYGSPSGPDTSAASPEADRESVLVRKQRWEAFWRDVTAKASEGTNTR</sequence>
<feature type="transmembrane region" description="Helical" evidence="2">
    <location>
        <begin position="192"/>
        <end position="212"/>
    </location>
</feature>
<feature type="transmembrane region" description="Helical" evidence="2">
    <location>
        <begin position="113"/>
        <end position="132"/>
    </location>
</feature>
<evidence type="ECO:0008006" key="5">
    <source>
        <dbReference type="Google" id="ProtNLM"/>
    </source>
</evidence>
<organism evidence="3 4">
    <name type="scientific">Russula ochroleuca</name>
    <dbReference type="NCBI Taxonomy" id="152965"/>
    <lineage>
        <taxon>Eukaryota</taxon>
        <taxon>Fungi</taxon>
        <taxon>Dikarya</taxon>
        <taxon>Basidiomycota</taxon>
        <taxon>Agaricomycotina</taxon>
        <taxon>Agaricomycetes</taxon>
        <taxon>Russulales</taxon>
        <taxon>Russulaceae</taxon>
        <taxon>Russula</taxon>
    </lineage>
</organism>
<evidence type="ECO:0000256" key="1">
    <source>
        <dbReference type="SAM" id="MobiDB-lite"/>
    </source>
</evidence>
<proteinExistence type="predicted"/>
<dbReference type="AlphaFoldDB" id="A0A9P5T8Y0"/>
<keyword evidence="2" id="KW-0472">Membrane</keyword>